<dbReference type="Gene3D" id="3.30.420.10">
    <property type="entry name" value="Ribonuclease H-like superfamily/Ribonuclease H"/>
    <property type="match status" value="1"/>
</dbReference>
<dbReference type="AlphaFoldDB" id="A0A2P6MS45"/>
<dbReference type="EMBL" id="MDYQ01000459">
    <property type="protein sequence ID" value="PRP74528.1"/>
    <property type="molecule type" value="Genomic_DNA"/>
</dbReference>
<dbReference type="Pfam" id="PF00075">
    <property type="entry name" value="RNase_H"/>
    <property type="match status" value="1"/>
</dbReference>
<dbReference type="GO" id="GO:0004523">
    <property type="term" value="F:RNA-DNA hybrid ribonuclease activity"/>
    <property type="evidence" value="ECO:0007669"/>
    <property type="project" value="InterPro"/>
</dbReference>
<feature type="domain" description="RNase H type-1" evidence="2">
    <location>
        <begin position="39"/>
        <end position="142"/>
    </location>
</feature>
<evidence type="ECO:0000256" key="1">
    <source>
        <dbReference type="SAM" id="Phobius"/>
    </source>
</evidence>
<sequence>MDAPADSKKYNKWTFQLQKAIRKIVRFELHNTRIESPEHLEICTDGSLYKGIASYGVAVIGHDEMNVGRRITGAQEINHAELRGILCAIAQTGAAHNLTIYSDSFNSVLFCTKAAAPVTSSNANIPVQLNNQLNEETEEFTEENQDAQDIFDFKDSEGIQGRYSRIFEWNDKELPDLLLTTMAKMSQTRVDSNNLSEDKRKYIVLGNVFVTCVTYHWNQRILLNKILDQEHWNASLVAFTSQASDNNLPLNFLILGLITGALISLGLNL</sequence>
<feature type="transmembrane region" description="Helical" evidence="1">
    <location>
        <begin position="248"/>
        <end position="267"/>
    </location>
</feature>
<evidence type="ECO:0000259" key="2">
    <source>
        <dbReference type="Pfam" id="PF00075"/>
    </source>
</evidence>
<keyword evidence="4" id="KW-1185">Reference proteome</keyword>
<keyword evidence="1" id="KW-1133">Transmembrane helix</keyword>
<protein>
    <recommendedName>
        <fullName evidence="2">RNase H type-1 domain-containing protein</fullName>
    </recommendedName>
</protein>
<gene>
    <name evidence="3" type="ORF">PROFUN_16165</name>
</gene>
<dbReference type="InParanoid" id="A0A2P6MS45"/>
<dbReference type="Proteomes" id="UP000241769">
    <property type="component" value="Unassembled WGS sequence"/>
</dbReference>
<keyword evidence="1" id="KW-0472">Membrane</keyword>
<dbReference type="InterPro" id="IPR012337">
    <property type="entry name" value="RNaseH-like_sf"/>
</dbReference>
<name>A0A2P6MS45_9EUKA</name>
<reference evidence="3 4" key="1">
    <citation type="journal article" date="2018" name="Genome Biol. Evol.">
        <title>Multiple Roots of Fruiting Body Formation in Amoebozoa.</title>
        <authorList>
            <person name="Hillmann F."/>
            <person name="Forbes G."/>
            <person name="Novohradska S."/>
            <person name="Ferling I."/>
            <person name="Riege K."/>
            <person name="Groth M."/>
            <person name="Westermann M."/>
            <person name="Marz M."/>
            <person name="Spaller T."/>
            <person name="Winckler T."/>
            <person name="Schaap P."/>
            <person name="Glockner G."/>
        </authorList>
    </citation>
    <scope>NUCLEOTIDE SEQUENCE [LARGE SCALE GENOMIC DNA]</scope>
    <source>
        <strain evidence="3 4">Jena</strain>
    </source>
</reference>
<evidence type="ECO:0000313" key="3">
    <source>
        <dbReference type="EMBL" id="PRP74528.1"/>
    </source>
</evidence>
<dbReference type="InterPro" id="IPR036397">
    <property type="entry name" value="RNaseH_sf"/>
</dbReference>
<keyword evidence="1" id="KW-0812">Transmembrane</keyword>
<accession>A0A2P6MS45</accession>
<evidence type="ECO:0000313" key="4">
    <source>
        <dbReference type="Proteomes" id="UP000241769"/>
    </source>
</evidence>
<proteinExistence type="predicted"/>
<dbReference type="OrthoDB" id="20660at2759"/>
<comment type="caution">
    <text evidence="3">The sequence shown here is derived from an EMBL/GenBank/DDBJ whole genome shotgun (WGS) entry which is preliminary data.</text>
</comment>
<dbReference type="GO" id="GO:0003676">
    <property type="term" value="F:nucleic acid binding"/>
    <property type="evidence" value="ECO:0007669"/>
    <property type="project" value="InterPro"/>
</dbReference>
<dbReference type="SUPFAM" id="SSF53098">
    <property type="entry name" value="Ribonuclease H-like"/>
    <property type="match status" value="1"/>
</dbReference>
<organism evidence="3 4">
    <name type="scientific">Planoprotostelium fungivorum</name>
    <dbReference type="NCBI Taxonomy" id="1890364"/>
    <lineage>
        <taxon>Eukaryota</taxon>
        <taxon>Amoebozoa</taxon>
        <taxon>Evosea</taxon>
        <taxon>Variosea</taxon>
        <taxon>Cavosteliida</taxon>
        <taxon>Cavosteliaceae</taxon>
        <taxon>Planoprotostelium</taxon>
    </lineage>
</organism>
<dbReference type="InterPro" id="IPR002156">
    <property type="entry name" value="RNaseH_domain"/>
</dbReference>